<evidence type="ECO:0000256" key="1">
    <source>
        <dbReference type="ARBA" id="ARBA00022603"/>
    </source>
</evidence>
<evidence type="ECO:0000313" key="5">
    <source>
        <dbReference type="Proteomes" id="UP000320582"/>
    </source>
</evidence>
<dbReference type="Proteomes" id="UP000320582">
    <property type="component" value="Unassembled WGS sequence"/>
</dbReference>
<dbReference type="Pfam" id="PF13649">
    <property type="entry name" value="Methyltransf_25"/>
    <property type="match status" value="1"/>
</dbReference>
<sequence length="247" mass="26441">MSDLTREDAFLTLYTDLAREGPGAAADLGWALSVAATPSAARICDAGCGSGADTVTLAKERPQAQIDAVDQIAHFVAAAQKRTAPFGARVQVYQEDMAALKGPYDLIWCAGALYFLGVTEGLTRWRTALAPGGAVAFSEPCLLSRPSEAARAFWAEYPQITDVAGIRARVAAAGYRVLGEQMQIGDAWEAYYIPMAKRIAKLRPEATGALSEALDEAEREIARWRAAPSEIAYALMVVAPDLPLPHE</sequence>
<comment type="caution">
    <text evidence="4">The sequence shown here is derived from an EMBL/GenBank/DDBJ whole genome shotgun (WGS) entry which is preliminary data.</text>
</comment>
<dbReference type="EMBL" id="VFPT01000001">
    <property type="protein sequence ID" value="TQM93114.1"/>
    <property type="molecule type" value="Genomic_DNA"/>
</dbReference>
<dbReference type="SUPFAM" id="SSF53335">
    <property type="entry name" value="S-adenosyl-L-methionine-dependent methyltransferases"/>
    <property type="match status" value="1"/>
</dbReference>
<dbReference type="AlphaFoldDB" id="A0A543KDJ8"/>
<name>A0A543KDJ8_9RHOB</name>
<reference evidence="4 5" key="1">
    <citation type="submission" date="2019-06" db="EMBL/GenBank/DDBJ databases">
        <title>Genomic Encyclopedia of Archaeal and Bacterial Type Strains, Phase II (KMG-II): from individual species to whole genera.</title>
        <authorList>
            <person name="Goeker M."/>
        </authorList>
    </citation>
    <scope>NUCLEOTIDE SEQUENCE [LARGE SCALE GENOMIC DNA]</scope>
    <source>
        <strain evidence="4 5">DSM 18423</strain>
    </source>
</reference>
<dbReference type="InterPro" id="IPR029063">
    <property type="entry name" value="SAM-dependent_MTases_sf"/>
</dbReference>
<feature type="domain" description="Methyltransferase" evidence="3">
    <location>
        <begin position="43"/>
        <end position="133"/>
    </location>
</feature>
<dbReference type="GO" id="GO:0008168">
    <property type="term" value="F:methyltransferase activity"/>
    <property type="evidence" value="ECO:0007669"/>
    <property type="project" value="UniProtKB-KW"/>
</dbReference>
<evidence type="ECO:0000256" key="2">
    <source>
        <dbReference type="ARBA" id="ARBA00022679"/>
    </source>
</evidence>
<dbReference type="Gene3D" id="3.40.50.150">
    <property type="entry name" value="Vaccinia Virus protein VP39"/>
    <property type="match status" value="1"/>
</dbReference>
<accession>A0A543KDJ8</accession>
<protein>
    <submittedName>
        <fullName evidence="4">Trans-aconitate methyltransferase</fullName>
    </submittedName>
</protein>
<keyword evidence="5" id="KW-1185">Reference proteome</keyword>
<dbReference type="CDD" id="cd02440">
    <property type="entry name" value="AdoMet_MTases"/>
    <property type="match status" value="1"/>
</dbReference>
<keyword evidence="2 4" id="KW-0808">Transferase</keyword>
<dbReference type="GO" id="GO:0032259">
    <property type="term" value="P:methylation"/>
    <property type="evidence" value="ECO:0007669"/>
    <property type="project" value="UniProtKB-KW"/>
</dbReference>
<dbReference type="RefSeq" id="WP_142080818.1">
    <property type="nucleotide sequence ID" value="NZ_VFPT01000001.1"/>
</dbReference>
<dbReference type="OrthoDB" id="9808480at2"/>
<proteinExistence type="predicted"/>
<keyword evidence="1 4" id="KW-0489">Methyltransferase</keyword>
<evidence type="ECO:0000313" key="4">
    <source>
        <dbReference type="EMBL" id="TQM93114.1"/>
    </source>
</evidence>
<dbReference type="PANTHER" id="PTHR43861:SF1">
    <property type="entry name" value="TRANS-ACONITATE 2-METHYLTRANSFERASE"/>
    <property type="match status" value="1"/>
</dbReference>
<organism evidence="4 5">
    <name type="scientific">Roseinatronobacter monicus</name>
    <dbReference type="NCBI Taxonomy" id="393481"/>
    <lineage>
        <taxon>Bacteria</taxon>
        <taxon>Pseudomonadati</taxon>
        <taxon>Pseudomonadota</taxon>
        <taxon>Alphaproteobacteria</taxon>
        <taxon>Rhodobacterales</taxon>
        <taxon>Paracoccaceae</taxon>
        <taxon>Roseinatronobacter</taxon>
    </lineage>
</organism>
<evidence type="ECO:0000259" key="3">
    <source>
        <dbReference type="Pfam" id="PF13649"/>
    </source>
</evidence>
<dbReference type="PANTHER" id="PTHR43861">
    <property type="entry name" value="TRANS-ACONITATE 2-METHYLTRANSFERASE-RELATED"/>
    <property type="match status" value="1"/>
</dbReference>
<gene>
    <name evidence="4" type="ORF">BD293_1739</name>
</gene>
<dbReference type="InterPro" id="IPR041698">
    <property type="entry name" value="Methyltransf_25"/>
</dbReference>